<gene>
    <name evidence="11" type="ordered locus">NSE_0646</name>
</gene>
<dbReference type="PANTHER" id="PTHR46173">
    <property type="entry name" value="CCA TRNA NUCLEOTIDYLTRANSFERASE 1, MITOCHONDRIAL"/>
    <property type="match status" value="1"/>
</dbReference>
<evidence type="ECO:0000256" key="3">
    <source>
        <dbReference type="ARBA" id="ARBA00022694"/>
    </source>
</evidence>
<protein>
    <submittedName>
        <fullName evidence="11">PolyA polymerase family protein</fullName>
    </submittedName>
</protein>
<dbReference type="STRING" id="222891.NSE_0646"/>
<dbReference type="AlphaFoldDB" id="Q2GDC2"/>
<dbReference type="KEGG" id="nse:NSE_0646"/>
<keyword evidence="7" id="KW-0460">Magnesium</keyword>
<dbReference type="GO" id="GO:0000166">
    <property type="term" value="F:nucleotide binding"/>
    <property type="evidence" value="ECO:0007669"/>
    <property type="project" value="UniProtKB-KW"/>
</dbReference>
<dbReference type="GO" id="GO:0016779">
    <property type="term" value="F:nucleotidyltransferase activity"/>
    <property type="evidence" value="ECO:0007669"/>
    <property type="project" value="UniProtKB-KW"/>
</dbReference>
<keyword evidence="5" id="KW-0479">Metal-binding</keyword>
<dbReference type="InterPro" id="IPR050264">
    <property type="entry name" value="Bact_CCA-adding_enz_type3_sf"/>
</dbReference>
<dbReference type="HOGENOM" id="CLU_015961_2_3_5"/>
<keyword evidence="4" id="KW-0548">Nucleotidyltransferase</keyword>
<dbReference type="GO" id="GO:0000049">
    <property type="term" value="F:tRNA binding"/>
    <property type="evidence" value="ECO:0007669"/>
    <property type="project" value="TreeGrafter"/>
</dbReference>
<proteinExistence type="inferred from homology"/>
<keyword evidence="12" id="KW-1185">Reference proteome</keyword>
<organism evidence="11 12">
    <name type="scientific">Ehrlichia sennetsu (strain ATCC VR-367 / Miyayama)</name>
    <name type="common">Neorickettsia sennetsu</name>
    <dbReference type="NCBI Taxonomy" id="222891"/>
    <lineage>
        <taxon>Bacteria</taxon>
        <taxon>Pseudomonadati</taxon>
        <taxon>Pseudomonadota</taxon>
        <taxon>Alphaproteobacteria</taxon>
        <taxon>Rickettsiales</taxon>
        <taxon>Anaplasmataceae</taxon>
        <taxon>Ehrlichia</taxon>
    </lineage>
</organism>
<evidence type="ECO:0000313" key="11">
    <source>
        <dbReference type="EMBL" id="ABD45738.1"/>
    </source>
</evidence>
<dbReference type="SUPFAM" id="SSF81301">
    <property type="entry name" value="Nucleotidyltransferase"/>
    <property type="match status" value="1"/>
</dbReference>
<keyword evidence="8" id="KW-0694">RNA-binding</keyword>
<evidence type="ECO:0000259" key="9">
    <source>
        <dbReference type="Pfam" id="PF01743"/>
    </source>
</evidence>
<dbReference type="PANTHER" id="PTHR46173:SF1">
    <property type="entry name" value="CCA TRNA NUCLEOTIDYLTRANSFERASE 1, MITOCHONDRIAL"/>
    <property type="match status" value="1"/>
</dbReference>
<evidence type="ECO:0000256" key="1">
    <source>
        <dbReference type="ARBA" id="ARBA00001946"/>
    </source>
</evidence>
<evidence type="ECO:0000259" key="10">
    <source>
        <dbReference type="Pfam" id="PF12627"/>
    </source>
</evidence>
<dbReference type="OrthoDB" id="9805698at2"/>
<evidence type="ECO:0000256" key="6">
    <source>
        <dbReference type="ARBA" id="ARBA00022741"/>
    </source>
</evidence>
<dbReference type="Pfam" id="PF12627">
    <property type="entry name" value="PolyA_pol_RNAbd"/>
    <property type="match status" value="1"/>
</dbReference>
<evidence type="ECO:0000256" key="2">
    <source>
        <dbReference type="ARBA" id="ARBA00022679"/>
    </source>
</evidence>
<evidence type="ECO:0000256" key="8">
    <source>
        <dbReference type="RuleBase" id="RU003953"/>
    </source>
</evidence>
<evidence type="ECO:0000256" key="5">
    <source>
        <dbReference type="ARBA" id="ARBA00022723"/>
    </source>
</evidence>
<sequence length="392" mass="45205">MKVETSWTEDLRTLVQIIRNNGGEARFVGGCVRDQLLGRKISDIDLATTLKPEEAIRALKTNGLVTIPTGLKHGTFTVLVNSRPIEITTLRQDLHCDGRHATVSFTDSWKEDAQRRDFTFNAMYIDIEGNIHDYFSGLEDLQNRRLKFVGEPHQRIEEDYLRILRAFRFQASICKTPLSEEILHACTKYRKKISSLSGERIQGEMFKLLSYVNFLSTVFTMQEAKIIDEVLGAKVSFSGLDYEKSRLIQDHIAALTLLIRNTENSYNLQWLYSRWRISKKVQKAISILSEEKEMHCPKKTLAKLGNELTRKLINILYAENKLSDIQRKDFMLVTNNSERPIFPVMGRDLIPLGYTGPEIGKKLKQLEYLWRESSCVLSKNELLLMAIRKQVN</sequence>
<dbReference type="eggNOG" id="COG0617">
    <property type="taxonomic scope" value="Bacteria"/>
</dbReference>
<dbReference type="EMBL" id="CP000237">
    <property type="protein sequence ID" value="ABD45738.1"/>
    <property type="molecule type" value="Genomic_DNA"/>
</dbReference>
<dbReference type="GO" id="GO:0008033">
    <property type="term" value="P:tRNA processing"/>
    <property type="evidence" value="ECO:0007669"/>
    <property type="project" value="UniProtKB-KW"/>
</dbReference>
<dbReference type="SUPFAM" id="SSF81891">
    <property type="entry name" value="Poly A polymerase C-terminal region-like"/>
    <property type="match status" value="1"/>
</dbReference>
<accession>Q2GDC2</accession>
<evidence type="ECO:0000313" key="12">
    <source>
        <dbReference type="Proteomes" id="UP000001942"/>
    </source>
</evidence>
<comment type="cofactor">
    <cofactor evidence="1">
        <name>Mg(2+)</name>
        <dbReference type="ChEBI" id="CHEBI:18420"/>
    </cofactor>
</comment>
<keyword evidence="2 8" id="KW-0808">Transferase</keyword>
<dbReference type="RefSeq" id="WP_011452030.1">
    <property type="nucleotide sequence ID" value="NC_007798.1"/>
</dbReference>
<comment type="similarity">
    <text evidence="8">Belongs to the tRNA nucleotidyltransferase/poly(A) polymerase family.</text>
</comment>
<feature type="domain" description="tRNA nucleotidyltransferase/poly(A) polymerase RNA and SrmB- binding" evidence="10">
    <location>
        <begin position="178"/>
        <end position="230"/>
    </location>
</feature>
<dbReference type="Gene3D" id="1.10.3090.10">
    <property type="entry name" value="cca-adding enzyme, domain 2"/>
    <property type="match status" value="1"/>
</dbReference>
<keyword evidence="6" id="KW-0547">Nucleotide-binding</keyword>
<name>Q2GDC2_EHRS3</name>
<dbReference type="Pfam" id="PF01743">
    <property type="entry name" value="PolyA_pol"/>
    <property type="match status" value="1"/>
</dbReference>
<dbReference type="GO" id="GO:0046872">
    <property type="term" value="F:metal ion binding"/>
    <property type="evidence" value="ECO:0007669"/>
    <property type="project" value="UniProtKB-KW"/>
</dbReference>
<dbReference type="Proteomes" id="UP000001942">
    <property type="component" value="Chromosome"/>
</dbReference>
<feature type="domain" description="Poly A polymerase head" evidence="9">
    <location>
        <begin position="25"/>
        <end position="146"/>
    </location>
</feature>
<dbReference type="CDD" id="cd05398">
    <property type="entry name" value="NT_ClassII-CCAase"/>
    <property type="match status" value="1"/>
</dbReference>
<dbReference type="InterPro" id="IPR002646">
    <property type="entry name" value="PolA_pol_head_dom"/>
</dbReference>
<dbReference type="InterPro" id="IPR032828">
    <property type="entry name" value="PolyA_RNA-bd"/>
</dbReference>
<dbReference type="InterPro" id="IPR043519">
    <property type="entry name" value="NT_sf"/>
</dbReference>
<evidence type="ECO:0000256" key="4">
    <source>
        <dbReference type="ARBA" id="ARBA00022695"/>
    </source>
</evidence>
<dbReference type="Gene3D" id="3.30.460.10">
    <property type="entry name" value="Beta Polymerase, domain 2"/>
    <property type="match status" value="1"/>
</dbReference>
<keyword evidence="3" id="KW-0819">tRNA processing</keyword>
<evidence type="ECO:0000256" key="7">
    <source>
        <dbReference type="ARBA" id="ARBA00022842"/>
    </source>
</evidence>
<reference evidence="11 12" key="1">
    <citation type="journal article" date="2006" name="PLoS Genet.">
        <title>Comparative genomics of emerging human ehrlichiosis agents.</title>
        <authorList>
            <person name="Dunning Hotopp J.C."/>
            <person name="Lin M."/>
            <person name="Madupu R."/>
            <person name="Crabtree J."/>
            <person name="Angiuoli S.V."/>
            <person name="Eisen J.A."/>
            <person name="Seshadri R."/>
            <person name="Ren Q."/>
            <person name="Wu M."/>
            <person name="Utterback T.R."/>
            <person name="Smith S."/>
            <person name="Lewis M."/>
            <person name="Khouri H."/>
            <person name="Zhang C."/>
            <person name="Niu H."/>
            <person name="Lin Q."/>
            <person name="Ohashi N."/>
            <person name="Zhi N."/>
            <person name="Nelson W."/>
            <person name="Brinkac L.M."/>
            <person name="Dodson R.J."/>
            <person name="Rosovitz M.J."/>
            <person name="Sundaram J."/>
            <person name="Daugherty S.C."/>
            <person name="Davidsen T."/>
            <person name="Durkin A.S."/>
            <person name="Gwinn M."/>
            <person name="Haft D.H."/>
            <person name="Selengut J.D."/>
            <person name="Sullivan S.A."/>
            <person name="Zafar N."/>
            <person name="Zhou L."/>
            <person name="Benahmed F."/>
            <person name="Forberger H."/>
            <person name="Halpin R."/>
            <person name="Mulligan S."/>
            <person name="Robinson J."/>
            <person name="White O."/>
            <person name="Rikihisa Y."/>
            <person name="Tettelin H."/>
        </authorList>
    </citation>
    <scope>NUCLEOTIDE SEQUENCE [LARGE SCALE GENOMIC DNA]</scope>
    <source>
        <strain evidence="12">ATCC VR-367 / Miyayama</strain>
    </source>
</reference>